<evidence type="ECO:0000313" key="1">
    <source>
        <dbReference type="EMBL" id="MBS7811769.1"/>
    </source>
</evidence>
<sequence length="175" mass="18165">MNDAGSRPARWLALAIVAPLLAGCGSLLGAGTEVAAGAAGAGIASAVTDNATVATGIGLGVSAGARAGLQYAQRRVHRNAQNAVATAAGDLPPGRVASWSVRHSVPIEPNEQGEVVVTRVIGNDAFSCREIVFSVDKVEDNAPRRSFYTAMICRDATRWRWASAEPATERWGALQ</sequence>
<protein>
    <recommendedName>
        <fullName evidence="3">Lipoprotein</fullName>
    </recommendedName>
</protein>
<dbReference type="PROSITE" id="PS51257">
    <property type="entry name" value="PROKAR_LIPOPROTEIN"/>
    <property type="match status" value="1"/>
</dbReference>
<comment type="caution">
    <text evidence="1">The sequence shown here is derived from an EMBL/GenBank/DDBJ whole genome shotgun (WGS) entry which is preliminary data.</text>
</comment>
<organism evidence="1 2">
    <name type="scientific">Roseococcus pinisoli</name>
    <dbReference type="NCBI Taxonomy" id="2835040"/>
    <lineage>
        <taxon>Bacteria</taxon>
        <taxon>Pseudomonadati</taxon>
        <taxon>Pseudomonadota</taxon>
        <taxon>Alphaproteobacteria</taxon>
        <taxon>Acetobacterales</taxon>
        <taxon>Roseomonadaceae</taxon>
        <taxon>Roseococcus</taxon>
    </lineage>
</organism>
<evidence type="ECO:0000313" key="2">
    <source>
        <dbReference type="Proteomes" id="UP000766336"/>
    </source>
</evidence>
<keyword evidence="2" id="KW-1185">Reference proteome</keyword>
<dbReference type="EMBL" id="JAHCDA010000002">
    <property type="protein sequence ID" value="MBS7811769.1"/>
    <property type="molecule type" value="Genomic_DNA"/>
</dbReference>
<evidence type="ECO:0008006" key="3">
    <source>
        <dbReference type="Google" id="ProtNLM"/>
    </source>
</evidence>
<accession>A0ABS5QDJ6</accession>
<name>A0ABS5QDJ6_9PROT</name>
<dbReference type="RefSeq" id="WP_213670419.1">
    <property type="nucleotide sequence ID" value="NZ_JAHCDA010000002.1"/>
</dbReference>
<reference evidence="1 2" key="1">
    <citation type="submission" date="2021-05" db="EMBL/GenBank/DDBJ databases">
        <title>Roseococcus sp. XZZS9, whole genome shotgun sequencing project.</title>
        <authorList>
            <person name="Zhao G."/>
            <person name="Shen L."/>
        </authorList>
    </citation>
    <scope>NUCLEOTIDE SEQUENCE [LARGE SCALE GENOMIC DNA]</scope>
    <source>
        <strain evidence="1 2">XZZS9</strain>
    </source>
</reference>
<proteinExistence type="predicted"/>
<gene>
    <name evidence="1" type="ORF">KHU32_12540</name>
</gene>
<dbReference type="Proteomes" id="UP000766336">
    <property type="component" value="Unassembled WGS sequence"/>
</dbReference>